<keyword evidence="4" id="KW-0272">Extracellular matrix</keyword>
<dbReference type="PROSITE" id="PS01248">
    <property type="entry name" value="EGF_LAM_1"/>
    <property type="match status" value="6"/>
</dbReference>
<keyword evidence="6" id="KW-0677">Repeat</keyword>
<dbReference type="SUPFAM" id="SSF57196">
    <property type="entry name" value="EGF/Laminin"/>
    <property type="match status" value="14"/>
</dbReference>
<reference evidence="20 21" key="1">
    <citation type="submission" date="2022-05" db="EMBL/GenBank/DDBJ databases">
        <authorList>
            <consortium name="Genoscope - CEA"/>
            <person name="William W."/>
        </authorList>
    </citation>
    <scope>NUCLEOTIDE SEQUENCE [LARGE SCALE GENOMIC DNA]</scope>
</reference>
<evidence type="ECO:0000256" key="14">
    <source>
        <dbReference type="SAM" id="Coils"/>
    </source>
</evidence>
<feature type="signal peptide" evidence="16">
    <location>
        <begin position="1"/>
        <end position="36"/>
    </location>
</feature>
<feature type="coiled-coil region" evidence="14">
    <location>
        <begin position="1569"/>
        <end position="1596"/>
    </location>
</feature>
<evidence type="ECO:0000259" key="19">
    <source>
        <dbReference type="PROSITE" id="PS51117"/>
    </source>
</evidence>
<dbReference type="PROSITE" id="PS50027">
    <property type="entry name" value="EGF_LAM_2"/>
    <property type="match status" value="9"/>
</dbReference>
<evidence type="ECO:0000256" key="13">
    <source>
        <dbReference type="PROSITE-ProRule" id="PRU00460"/>
    </source>
</evidence>
<dbReference type="FunFam" id="2.10.25.10:FF:000388">
    <property type="entry name" value="Laminin subunit alpha"/>
    <property type="match status" value="1"/>
</dbReference>
<dbReference type="InterPro" id="IPR002049">
    <property type="entry name" value="LE_dom"/>
</dbReference>
<feature type="domain" description="Laminin EGF-like" evidence="17">
    <location>
        <begin position="1354"/>
        <end position="1401"/>
    </location>
</feature>
<feature type="compositionally biased region" description="Polar residues" evidence="15">
    <location>
        <begin position="1780"/>
        <end position="1795"/>
    </location>
</feature>
<name>A0AAU9VVP8_9CNID</name>
<dbReference type="GO" id="GO:0009888">
    <property type="term" value="P:tissue development"/>
    <property type="evidence" value="ECO:0007669"/>
    <property type="project" value="TreeGrafter"/>
</dbReference>
<feature type="disulfide bond" evidence="13">
    <location>
        <begin position="446"/>
        <end position="455"/>
    </location>
</feature>
<dbReference type="Pfam" id="PF24973">
    <property type="entry name" value="EGF_LMN_ATRN"/>
    <property type="match status" value="2"/>
</dbReference>
<organism evidence="20 21">
    <name type="scientific">Pocillopora meandrina</name>
    <dbReference type="NCBI Taxonomy" id="46732"/>
    <lineage>
        <taxon>Eukaryota</taxon>
        <taxon>Metazoa</taxon>
        <taxon>Cnidaria</taxon>
        <taxon>Anthozoa</taxon>
        <taxon>Hexacorallia</taxon>
        <taxon>Scleractinia</taxon>
        <taxon>Astrocoeniina</taxon>
        <taxon>Pocilloporidae</taxon>
        <taxon>Pocillopora</taxon>
    </lineage>
</organism>
<dbReference type="GO" id="GO:0042995">
    <property type="term" value="C:cell projection"/>
    <property type="evidence" value="ECO:0007669"/>
    <property type="project" value="UniProtKB-SubCell"/>
</dbReference>
<dbReference type="Pfam" id="PF00053">
    <property type="entry name" value="EGF_laminin"/>
    <property type="match status" value="13"/>
</dbReference>
<keyword evidence="21" id="KW-1185">Reference proteome</keyword>
<feature type="domain" description="Laminin EGF-like" evidence="17">
    <location>
        <begin position="423"/>
        <end position="474"/>
    </location>
</feature>
<dbReference type="Gene3D" id="2.10.25.10">
    <property type="entry name" value="Laminin"/>
    <property type="match status" value="14"/>
</dbReference>
<dbReference type="Pfam" id="PF00055">
    <property type="entry name" value="Laminin_N"/>
    <property type="match status" value="1"/>
</dbReference>
<dbReference type="InterPro" id="IPR056863">
    <property type="entry name" value="LMN_ATRN_NET-like_EGF"/>
</dbReference>
<feature type="disulfide bond" evidence="13">
    <location>
        <begin position="1402"/>
        <end position="1414"/>
    </location>
</feature>
<feature type="domain" description="Laminin EGF-like" evidence="17">
    <location>
        <begin position="1302"/>
        <end position="1353"/>
    </location>
</feature>
<evidence type="ECO:0000256" key="4">
    <source>
        <dbReference type="ARBA" id="ARBA00022530"/>
    </source>
</evidence>
<dbReference type="CDD" id="cd00055">
    <property type="entry name" value="EGF_Lam"/>
    <property type="match status" value="14"/>
</dbReference>
<evidence type="ECO:0000256" key="5">
    <source>
        <dbReference type="ARBA" id="ARBA00022729"/>
    </source>
</evidence>
<feature type="disulfide bond" evidence="13">
    <location>
        <begin position="892"/>
        <end position="909"/>
    </location>
</feature>
<proteinExistence type="predicted"/>
<dbReference type="FunFam" id="2.10.25.10:FF:000082">
    <property type="entry name" value="Laminin subunit alpha 1"/>
    <property type="match status" value="1"/>
</dbReference>
<feature type="disulfide bond" evidence="13">
    <location>
        <begin position="795"/>
        <end position="812"/>
    </location>
</feature>
<feature type="domain" description="Laminin EGF-like" evidence="17">
    <location>
        <begin position="368"/>
        <end position="422"/>
    </location>
</feature>
<feature type="domain" description="Laminin IV type A" evidence="18">
    <location>
        <begin position="972"/>
        <end position="1158"/>
    </location>
</feature>
<dbReference type="PROSITE" id="PS51115">
    <property type="entry name" value="LAMININ_IVA"/>
    <property type="match status" value="1"/>
</dbReference>
<feature type="coiled-coil region" evidence="14">
    <location>
        <begin position="2040"/>
        <end position="2098"/>
    </location>
</feature>
<evidence type="ECO:0000259" key="18">
    <source>
        <dbReference type="PROSITE" id="PS51115"/>
    </source>
</evidence>
<evidence type="ECO:0000259" key="17">
    <source>
        <dbReference type="PROSITE" id="PS50027"/>
    </source>
</evidence>
<evidence type="ECO:0000256" key="10">
    <source>
        <dbReference type="ARBA" id="ARBA00023180"/>
    </source>
</evidence>
<dbReference type="SMART" id="SM00136">
    <property type="entry name" value="LamNT"/>
    <property type="match status" value="1"/>
</dbReference>
<feature type="disulfide bond" evidence="13">
    <location>
        <begin position="1423"/>
        <end position="1432"/>
    </location>
</feature>
<keyword evidence="3" id="KW-0964">Secreted</keyword>
<keyword evidence="5 16" id="KW-0732">Signal</keyword>
<evidence type="ECO:0000256" key="11">
    <source>
        <dbReference type="ARBA" id="ARBA00023273"/>
    </source>
</evidence>
<evidence type="ECO:0000256" key="9">
    <source>
        <dbReference type="ARBA" id="ARBA00023157"/>
    </source>
</evidence>
<feature type="domain" description="Laminin EGF-like" evidence="17">
    <location>
        <begin position="1402"/>
        <end position="1448"/>
    </location>
</feature>
<protein>
    <submittedName>
        <fullName evidence="20">Uncharacterized protein</fullName>
    </submittedName>
</protein>
<feature type="disulfide bond" evidence="13">
    <location>
        <begin position="793"/>
        <end position="805"/>
    </location>
</feature>
<feature type="disulfide bond" evidence="13">
    <location>
        <begin position="1354"/>
        <end position="1366"/>
    </location>
</feature>
<feature type="disulfide bond" evidence="13">
    <location>
        <begin position="393"/>
        <end position="402"/>
    </location>
</feature>
<comment type="subcellular location">
    <subcellularLocation>
        <location evidence="2">Cell projection</location>
    </subcellularLocation>
    <subcellularLocation>
        <location evidence="1">Secreted</location>
        <location evidence="1">Extracellular space</location>
        <location evidence="1">Extracellular matrix</location>
        <location evidence="1">Basement membrane</location>
    </subcellularLocation>
</comment>
<evidence type="ECO:0000256" key="15">
    <source>
        <dbReference type="SAM" id="MobiDB-lite"/>
    </source>
</evidence>
<dbReference type="FunFam" id="2.10.25.10:FF:000074">
    <property type="entry name" value="Laminin subunit alpha"/>
    <property type="match status" value="1"/>
</dbReference>
<feature type="disulfide bond" evidence="13">
    <location>
        <begin position="890"/>
        <end position="902"/>
    </location>
</feature>
<dbReference type="SMART" id="SM00180">
    <property type="entry name" value="EGF_Lam"/>
    <property type="match status" value="15"/>
</dbReference>
<dbReference type="FunFam" id="2.10.25.10:FF:000758">
    <property type="entry name" value="Laminin subunit gamma 1"/>
    <property type="match status" value="1"/>
</dbReference>
<dbReference type="InterPro" id="IPR050440">
    <property type="entry name" value="Laminin/Netrin_ECM"/>
</dbReference>
<evidence type="ECO:0000256" key="1">
    <source>
        <dbReference type="ARBA" id="ARBA00004302"/>
    </source>
</evidence>
<evidence type="ECO:0000313" key="20">
    <source>
        <dbReference type="EMBL" id="CAH3037507.1"/>
    </source>
</evidence>
<feature type="disulfide bond" evidence="13">
    <location>
        <begin position="814"/>
        <end position="823"/>
    </location>
</feature>
<dbReference type="PANTHER" id="PTHR10574">
    <property type="entry name" value="NETRIN/LAMININ-RELATED"/>
    <property type="match status" value="1"/>
</dbReference>
<dbReference type="FunFam" id="2.10.25.10:FF:000135">
    <property type="entry name" value="Laminin subunit beta 4"/>
    <property type="match status" value="1"/>
</dbReference>
<dbReference type="InterPro" id="IPR008211">
    <property type="entry name" value="Laminin_N"/>
</dbReference>
<evidence type="ECO:0000256" key="12">
    <source>
        <dbReference type="ARBA" id="ARBA00023292"/>
    </source>
</evidence>
<feature type="disulfide bond" evidence="13">
    <location>
        <begin position="1212"/>
        <end position="1221"/>
    </location>
</feature>
<feature type="domain" description="Laminin EGF-like" evidence="17">
    <location>
        <begin position="793"/>
        <end position="846"/>
    </location>
</feature>
<feature type="disulfide bond" evidence="13">
    <location>
        <begin position="458"/>
        <end position="472"/>
    </location>
</feature>
<evidence type="ECO:0000256" key="3">
    <source>
        <dbReference type="ARBA" id="ARBA00022525"/>
    </source>
</evidence>
<keyword evidence="7" id="KW-0084">Basement membrane</keyword>
<feature type="disulfide bond" evidence="13">
    <location>
        <begin position="911"/>
        <end position="920"/>
    </location>
</feature>
<dbReference type="EMBL" id="CALNXJ010000004">
    <property type="protein sequence ID" value="CAH3037507.1"/>
    <property type="molecule type" value="Genomic_DNA"/>
</dbReference>
<feature type="domain" description="Laminin EGF-like" evidence="17">
    <location>
        <begin position="1193"/>
        <end position="1242"/>
    </location>
</feature>
<dbReference type="InterPro" id="IPR000034">
    <property type="entry name" value="Laminin_IV"/>
</dbReference>
<evidence type="ECO:0000256" key="6">
    <source>
        <dbReference type="ARBA" id="ARBA00022737"/>
    </source>
</evidence>
<dbReference type="GO" id="GO:0005604">
    <property type="term" value="C:basement membrane"/>
    <property type="evidence" value="ECO:0007669"/>
    <property type="project" value="UniProtKB-SubCell"/>
</dbReference>
<dbReference type="SMART" id="SM00281">
    <property type="entry name" value="LamB"/>
    <property type="match status" value="1"/>
</dbReference>
<feature type="chain" id="PRO_5043415111" evidence="16">
    <location>
        <begin position="37"/>
        <end position="2105"/>
    </location>
</feature>
<feature type="disulfide bond" evidence="13">
    <location>
        <begin position="765"/>
        <end position="774"/>
    </location>
</feature>
<dbReference type="FunFam" id="2.10.25.10:FF:000130">
    <property type="entry name" value="Laminin subunit beta 1"/>
    <property type="match status" value="1"/>
</dbReference>
<evidence type="ECO:0000256" key="16">
    <source>
        <dbReference type="SAM" id="SignalP"/>
    </source>
</evidence>
<dbReference type="PROSITE" id="PS51117">
    <property type="entry name" value="LAMININ_NTER"/>
    <property type="match status" value="1"/>
</dbReference>
<feature type="domain" description="Laminin EGF-like" evidence="17">
    <location>
        <begin position="890"/>
        <end position="940"/>
    </location>
</feature>
<evidence type="ECO:0000313" key="21">
    <source>
        <dbReference type="Proteomes" id="UP001159428"/>
    </source>
</evidence>
<dbReference type="PANTHER" id="PTHR10574:SF444">
    <property type="entry name" value="BASEMENT MEMBRANE-SPECIFIC HEPARAN SULFATE PROTEOGLYCAN CORE PROTEIN"/>
    <property type="match status" value="1"/>
</dbReference>
<dbReference type="FunFam" id="2.10.25.10:FF:000224">
    <property type="entry name" value="Usherin"/>
    <property type="match status" value="1"/>
</dbReference>
<feature type="compositionally biased region" description="Basic and acidic residues" evidence="15">
    <location>
        <begin position="1767"/>
        <end position="1777"/>
    </location>
</feature>
<gene>
    <name evidence="20" type="ORF">PMEA_00022126</name>
</gene>
<evidence type="ECO:0000256" key="7">
    <source>
        <dbReference type="ARBA" id="ARBA00022869"/>
    </source>
</evidence>
<comment type="caution">
    <text evidence="20">The sequence shown here is derived from an EMBL/GenBank/DDBJ whole genome shotgun (WGS) entry which is preliminary data.</text>
</comment>
<sequence length="2105" mass="229922">MRQVWGRSVWQLRSNFATSNLLVVLCLFAIFSAVSGQDSCSVGPCYPSPSDISKYFNVTANSTCGNPSELYCVNLDCTKVCNAFDDNLAHSASLVKDDFSKNTFWKSENYEFPVVLQLEVRRTFMLYQSVVTFYHELPAAMYLLKSNDSGRTWNPLTYFATNCTKYFNLPETPENEREGLKIQCFKIDTATNLNKQLFYTPMQDPAAALNLLTDTEKQAFFLMTDIKMVLVKFIIPGGVETLTDSLKRSFFFTVSDWDVLASCFCNGQASKCDPDDFSKCICERNTDGPNCEKCLPLYNNKPYQIREACEACECNSHADSCSYNETKGYGVCNDCKHNTTGDMCQLCKETFYRNSAVSPNTTNTCLACACHVPGVNTSADSSRCDSVTGQCACKSRVMGRACNMCRDTYWKLTADNEAGCEECHCNLTGTVNSSNVCDKITGQCPCKQLLTGRTCNQCQDGYFGLTSENPGCTACNCDLAGSVNTSCSSSGKCYCRPKFSGEKCDKIDEGFFVPSVDFMTFQAEDATPITPRTKTIIHQEIVNAAGNIVLMVGVVLNEGVNNAAPTELEFTVKIPKTGFFNFVLRYMTGYNWNLVKITALLRTAFVPFTCNNINQITKNEPLILTGTVLSGSEAHDYGSHCLLAGQYSVKLQIPAGSAQQGVLVTRRKRRALPDADITVDSVLAMPTVSEYDVFKEASAEVQENMTFYYNASSSLKTWSANSEAGSRALAPVFGSTFGEGQACNCSSVGSNDPDECDRYSGQCSCKPNVIGRTCDQCRPDYFNFTSGQGCQDCNCSMTGANETSCHPETGQCSCRENVIGQHCERCEINYYNFNSGAGCSSCDCNPIYSTSLQCDGNTGVCSCKPGINGAKCTGCADQFYNLTDQGCMSCDCNLAGSASPVCNKTTGQCPCKAQSLGCQCDMCPAGYYGLSVQNPQGCLKCQCSNKSSECVTDPGWFVSTLNTTLSVFNDNVDLDGWSTIDSAGKQVNPVLDWDVTVNIEKGSMKVDTQGSDDIYFVAPDKYLGDKRSAYTYALSFHLQQDNASSPATSSRGDVILEGKWFDEPLVSSLDAAPPGGDNFRKYEVKLVESNWRVGNTSGRQPSSYEMIVVLSHLTSLRIRAKWTTLTTKLFTRLADIELTLSSRSNIIPGAESALNIENCSCPVEYKGQFCEQCASGYTRVTPNGGPYVTCVPCECNGHSDMCDPETGVCLDCQHNTTGDHCEKCLDGWYGNATNATPNDCSPCPCPSGPFAVNQFAKTCVLSSDGLPTCVNCTVGHEGRYCERCIDGYFGRPREQDGQCRKCNCNNNTDPAATGNCNTTTGECLKCLYNTTGSNCQWCAPEYHGNALNKNCTPCNCSNVGAVDNKCNNLTGSCYCHPYVTGKLCDRCEQNAFNYTSSGCSPCNCDIDGSNETQCDLTYGNCTCKPNVIGKKCDMCNASFFDVKQSCLACNCTANQTLANTTCDPVSGQCKCDVSEAGGRYGGRQCDTCARRTVGSPPKCYPCTEDCYLNWENTISRETDRVNELYSNVTELLESFGSMSVDSINSTLQKLKKNVTYAEEIFSSGGKEDLQKKQQQINRIQNSISSLQRQLNESKSLIEDAQTYISKVINFNGSVPIIPADPMMYSSSPEVCLSGGGAIVIVDWKCIEAMATIYRLRAMEANESGHANYSSIQSSYSMIQQANSTAYHAAMQISDSLEKLKLVKFVREKVESDLGDTFQTLYRNNSMRLEEISKINEILQALVKEAEIIGEQANGNLTMAVENANRSKDLAGQRKREAQSALDNATNAHSDTLQASGDANNALKTAMGFKENATMVLQQTQDAINNVSAGINTIARVNNMTKEATNIANEVRAMNMPVSLQQIQNLTDEILNTNVSQAMVNQTLKAAQNGLEQAREVEALSQRAINVAQETLNQVQGIEKAMNSSEHIRQQVMSLQQETDGMVADINNITQTVEHRFSASYSSGESLLTKINKTLDDIEKGLNCFDTAKTDAQNASHTAEMAFNISKQAKETFDNSTASLPPVASLVNSSYEAASGNLSEVQQAHQDSEQLLTDVTEAEELLTQYIAQRDELERLGRELQELDREADELLGQFSVAAEQYSQCAGA</sequence>
<feature type="domain" description="Laminin EGF-like" evidence="17">
    <location>
        <begin position="743"/>
        <end position="792"/>
    </location>
</feature>
<keyword evidence="11" id="KW-0966">Cell projection</keyword>
<dbReference type="FunFam" id="2.10.25.10:FF:000090">
    <property type="entry name" value="laminin subunit alpha"/>
    <property type="match status" value="2"/>
</dbReference>
<feature type="disulfide bond" evidence="13">
    <location>
        <begin position="1326"/>
        <end position="1335"/>
    </location>
</feature>
<feature type="domain" description="Laminin N-terminal" evidence="19">
    <location>
        <begin position="41"/>
        <end position="262"/>
    </location>
</feature>
<feature type="disulfide bond" evidence="13">
    <location>
        <begin position="1356"/>
        <end position="1373"/>
    </location>
</feature>
<keyword evidence="9 13" id="KW-1015">Disulfide bond</keyword>
<feature type="disulfide bond" evidence="13">
    <location>
        <begin position="1375"/>
        <end position="1384"/>
    </location>
</feature>
<dbReference type="Pfam" id="PF00052">
    <property type="entry name" value="Laminin_B"/>
    <property type="match status" value="1"/>
</dbReference>
<keyword evidence="10" id="KW-0325">Glycoprotein</keyword>
<accession>A0AAU9VVP8</accession>
<dbReference type="Proteomes" id="UP001159428">
    <property type="component" value="Unassembled WGS sequence"/>
</dbReference>
<dbReference type="GO" id="GO:0009887">
    <property type="term" value="P:animal organ morphogenesis"/>
    <property type="evidence" value="ECO:0007669"/>
    <property type="project" value="TreeGrafter"/>
</dbReference>
<keyword evidence="8 14" id="KW-0175">Coiled coil</keyword>
<comment type="caution">
    <text evidence="13">Lacks conserved residue(s) required for the propagation of feature annotation.</text>
</comment>
<evidence type="ECO:0000256" key="8">
    <source>
        <dbReference type="ARBA" id="ARBA00023054"/>
    </source>
</evidence>
<evidence type="ECO:0000256" key="2">
    <source>
        <dbReference type="ARBA" id="ARBA00004316"/>
    </source>
</evidence>
<dbReference type="Gene3D" id="2.60.120.260">
    <property type="entry name" value="Galactose-binding domain-like"/>
    <property type="match status" value="1"/>
</dbReference>
<feature type="region of interest" description="Disordered" evidence="15">
    <location>
        <begin position="1767"/>
        <end position="1795"/>
    </location>
</feature>
<dbReference type="PRINTS" id="PR00011">
    <property type="entry name" value="EGFLAMININ"/>
</dbReference>
<feature type="disulfide bond" evidence="13">
    <location>
        <begin position="1404"/>
        <end position="1421"/>
    </location>
</feature>
<keyword evidence="12 13" id="KW-0424">Laminin EGF-like domain</keyword>